<keyword evidence="2" id="KW-1185">Reference proteome</keyword>
<dbReference type="EMBL" id="AOIO01000049">
    <property type="protein sequence ID" value="ELY97097.1"/>
    <property type="molecule type" value="Genomic_DNA"/>
</dbReference>
<comment type="caution">
    <text evidence="1">The sequence shown here is derived from an EMBL/GenBank/DDBJ whole genome shotgun (WGS) entry which is preliminary data.</text>
</comment>
<sequence length="119" mass="13788">MDIELKRLEARNRQLTSRLKKVEAVNGLTGTEITFSDTSILDHRDEKVVKAIVADELEMVTLADLQELYRNHTDIRDRETLRSRIKDLTRRGPFEHEQSGMQSSVWRFTGLADSSNNSW</sequence>
<organism evidence="1 2">
    <name type="scientific">Natrialba asiatica (strain ATCC 700177 / DSM 12278 / JCM 9576 / FERM P-10747 / NBRC 102637 / 172P1)</name>
    <dbReference type="NCBI Taxonomy" id="29540"/>
    <lineage>
        <taxon>Archaea</taxon>
        <taxon>Methanobacteriati</taxon>
        <taxon>Methanobacteriota</taxon>
        <taxon>Stenosarchaea group</taxon>
        <taxon>Halobacteria</taxon>
        <taxon>Halobacteriales</taxon>
        <taxon>Natrialbaceae</taxon>
        <taxon>Natrialba</taxon>
    </lineage>
</organism>
<gene>
    <name evidence="1" type="ORF">C481_20941</name>
</gene>
<dbReference type="Proteomes" id="UP000011554">
    <property type="component" value="Unassembled WGS sequence"/>
</dbReference>
<evidence type="ECO:0000313" key="1">
    <source>
        <dbReference type="EMBL" id="ELY97097.1"/>
    </source>
</evidence>
<accession>M0AGT2</accession>
<protein>
    <submittedName>
        <fullName evidence="1">Uncharacterized protein</fullName>
    </submittedName>
</protein>
<reference evidence="1 2" key="1">
    <citation type="journal article" date="2014" name="PLoS Genet.">
        <title>Phylogenetically driven sequencing of extremely halophilic archaea reveals strategies for static and dynamic osmo-response.</title>
        <authorList>
            <person name="Becker E.A."/>
            <person name="Seitzer P.M."/>
            <person name="Tritt A."/>
            <person name="Larsen D."/>
            <person name="Krusor M."/>
            <person name="Yao A.I."/>
            <person name="Wu D."/>
            <person name="Madern D."/>
            <person name="Eisen J.A."/>
            <person name="Darling A.E."/>
            <person name="Facciotti M.T."/>
        </authorList>
    </citation>
    <scope>NUCLEOTIDE SEQUENCE [LARGE SCALE GENOMIC DNA]</scope>
    <source>
        <strain evidence="1 2">DSM 12278</strain>
    </source>
</reference>
<name>M0AGT2_NATA1</name>
<dbReference type="AlphaFoldDB" id="M0AGT2"/>
<dbReference type="eggNOG" id="ENOG502N5X4">
    <property type="taxonomic scope" value="Archaea"/>
</dbReference>
<dbReference type="PATRIC" id="fig|29540.5.peg.4233"/>
<evidence type="ECO:0000313" key="2">
    <source>
        <dbReference type="Proteomes" id="UP000011554"/>
    </source>
</evidence>
<proteinExistence type="predicted"/>